<keyword evidence="2" id="KW-0547">Nucleotide-binding</keyword>
<gene>
    <name evidence="2" type="ORF">N338_01960</name>
</gene>
<dbReference type="InterPro" id="IPR026082">
    <property type="entry name" value="ABCA"/>
</dbReference>
<name>A0A094LJ32_PODCR</name>
<keyword evidence="1" id="KW-0472">Membrane</keyword>
<keyword evidence="3" id="KW-1185">Reference proteome</keyword>
<dbReference type="PANTHER" id="PTHR19229">
    <property type="entry name" value="ATP-BINDING CASSETTE TRANSPORTER SUBFAMILY A ABCA"/>
    <property type="match status" value="1"/>
</dbReference>
<reference evidence="2 3" key="1">
    <citation type="submission" date="2014-04" db="EMBL/GenBank/DDBJ databases">
        <title>Genome evolution of avian class.</title>
        <authorList>
            <person name="Zhang G."/>
            <person name="Li C."/>
        </authorList>
    </citation>
    <scope>NUCLEOTIDE SEQUENCE [LARGE SCALE GENOMIC DNA]</scope>
    <source>
        <strain evidence="2">BGI_N338</strain>
    </source>
</reference>
<dbReference type="GO" id="GO:0140359">
    <property type="term" value="F:ABC-type transporter activity"/>
    <property type="evidence" value="ECO:0007669"/>
    <property type="project" value="InterPro"/>
</dbReference>
<keyword evidence="2" id="KW-0067">ATP-binding</keyword>
<dbReference type="GO" id="GO:0016020">
    <property type="term" value="C:membrane"/>
    <property type="evidence" value="ECO:0007669"/>
    <property type="project" value="InterPro"/>
</dbReference>
<evidence type="ECO:0000313" key="3">
    <source>
        <dbReference type="Proteomes" id="UP000053854"/>
    </source>
</evidence>
<organism evidence="2 3">
    <name type="scientific">Podiceps cristatus</name>
    <name type="common">Great crested grebe</name>
    <dbReference type="NCBI Taxonomy" id="345573"/>
    <lineage>
        <taxon>Eukaryota</taxon>
        <taxon>Metazoa</taxon>
        <taxon>Chordata</taxon>
        <taxon>Craniata</taxon>
        <taxon>Vertebrata</taxon>
        <taxon>Euteleostomi</taxon>
        <taxon>Archelosauria</taxon>
        <taxon>Archosauria</taxon>
        <taxon>Dinosauria</taxon>
        <taxon>Saurischia</taxon>
        <taxon>Theropoda</taxon>
        <taxon>Coelurosauria</taxon>
        <taxon>Aves</taxon>
        <taxon>Neognathae</taxon>
        <taxon>Neoaves</taxon>
        <taxon>Mirandornithes</taxon>
        <taxon>Podicipediformes</taxon>
        <taxon>Podicipedidae</taxon>
        <taxon>Podiceps</taxon>
    </lineage>
</organism>
<feature type="transmembrane region" description="Helical" evidence="1">
    <location>
        <begin position="160"/>
        <end position="184"/>
    </location>
</feature>
<evidence type="ECO:0000256" key="1">
    <source>
        <dbReference type="SAM" id="Phobius"/>
    </source>
</evidence>
<dbReference type="EMBL" id="KL289465">
    <property type="protein sequence ID" value="KFZ69362.1"/>
    <property type="molecule type" value="Genomic_DNA"/>
</dbReference>
<evidence type="ECO:0000313" key="2">
    <source>
        <dbReference type="EMBL" id="KFZ69362.1"/>
    </source>
</evidence>
<keyword evidence="1" id="KW-1133">Transmembrane helix</keyword>
<feature type="transmembrane region" description="Helical" evidence="1">
    <location>
        <begin position="119"/>
        <end position="139"/>
    </location>
</feature>
<dbReference type="Proteomes" id="UP000053854">
    <property type="component" value="Unassembled WGS sequence"/>
</dbReference>
<dbReference type="GO" id="GO:0005319">
    <property type="term" value="F:lipid transporter activity"/>
    <property type="evidence" value="ECO:0007669"/>
    <property type="project" value="TreeGrafter"/>
</dbReference>
<keyword evidence="1" id="KW-0812">Transmembrane</keyword>
<dbReference type="GO" id="GO:0005524">
    <property type="term" value="F:ATP binding"/>
    <property type="evidence" value="ECO:0007669"/>
    <property type="project" value="UniProtKB-KW"/>
</dbReference>
<feature type="non-terminal residue" evidence="2">
    <location>
        <position position="186"/>
    </location>
</feature>
<dbReference type="AlphaFoldDB" id="A0A094LJ32"/>
<protein>
    <submittedName>
        <fullName evidence="2">ATP-binding cassette sub-family A member 5</fullName>
    </submittedName>
</protein>
<feature type="non-terminal residue" evidence="2">
    <location>
        <position position="1"/>
    </location>
</feature>
<accession>A0A094LJ32</accession>
<dbReference type="PANTHER" id="PTHR19229:SF274">
    <property type="entry name" value="ABC-TYPE ORGANIC ANION TRANSPORTER ABCA8"/>
    <property type="match status" value="1"/>
</dbReference>
<dbReference type="OrthoDB" id="8061355at2759"/>
<sequence length="186" mass="21473">GIIIEGVENEKKLETRGILEDDIIGVVFKDDFSYCLRFQSDSVVSPNDALEHIDTCFHFSSSSCRVPLYWYAGFLSVQSSIDAAVIEMKTNHSVWEEMKSISGVRLKSPLIKPVYKLDYIWFTTYIVLCFSPYMYFLSVKVIREKKRLKVLMRAMGLQDTAFWLSWSLLYTLYISITASLLTLITM</sequence>
<proteinExistence type="predicted"/>